<feature type="binding site" evidence="7">
    <location>
        <begin position="452"/>
        <end position="459"/>
    </location>
    <ligand>
        <name>ATP</name>
        <dbReference type="ChEBI" id="CHEBI:30616"/>
    </ligand>
</feature>
<feature type="compositionally biased region" description="Low complexity" evidence="8">
    <location>
        <begin position="1423"/>
        <end position="1433"/>
    </location>
</feature>
<evidence type="ECO:0000313" key="12">
    <source>
        <dbReference type="EMBL" id="PFX29302.1"/>
    </source>
</evidence>
<accession>A0A2B4SLD6</accession>
<proteinExistence type="inferred from homology"/>
<gene>
    <name evidence="12" type="primary">MYO1F</name>
    <name evidence="12" type="ORF">AWC38_SpisGene5949</name>
</gene>
<dbReference type="Pfam" id="PF21534">
    <property type="entry name" value="Rost"/>
    <property type="match status" value="1"/>
</dbReference>
<evidence type="ECO:0000256" key="3">
    <source>
        <dbReference type="ARBA" id="ARBA00022840"/>
    </source>
</evidence>
<dbReference type="FunFam" id="1.10.10.820:FF:000001">
    <property type="entry name" value="Myosin heavy chain"/>
    <property type="match status" value="1"/>
</dbReference>
<evidence type="ECO:0000256" key="4">
    <source>
        <dbReference type="ARBA" id="ARBA00023123"/>
    </source>
</evidence>
<dbReference type="InterPro" id="IPR001609">
    <property type="entry name" value="Myosin_head_motor_dom-like"/>
</dbReference>
<feature type="compositionally biased region" description="Polar residues" evidence="8">
    <location>
        <begin position="1396"/>
        <end position="1414"/>
    </location>
</feature>
<protein>
    <submittedName>
        <fullName evidence="12">Unconventional myosin-If</fullName>
    </submittedName>
</protein>
<dbReference type="OrthoDB" id="5989100at2759"/>
<comment type="similarity">
    <text evidence="1 7">Belongs to the TRAFAC class myosin-kinesin ATPase superfamily. Myosin family.</text>
</comment>
<dbReference type="PRINTS" id="PR00193">
    <property type="entry name" value="MYOSINHEAVY"/>
</dbReference>
<feature type="transmembrane region" description="Helical" evidence="9">
    <location>
        <begin position="178"/>
        <end position="196"/>
    </location>
</feature>
<feature type="transmembrane region" description="Helical" evidence="9">
    <location>
        <begin position="33"/>
        <end position="56"/>
    </location>
</feature>
<dbReference type="Gene3D" id="1.20.120.720">
    <property type="entry name" value="Myosin VI head, motor domain, U50 subdomain"/>
    <property type="match status" value="1"/>
</dbReference>
<feature type="region of interest" description="Disordered" evidence="8">
    <location>
        <begin position="1392"/>
        <end position="1510"/>
    </location>
</feature>
<name>A0A2B4SLD6_STYPI</name>
<sequence length="1521" mass="170788">MWRTELQDLKEEFQLVRFRLFYSNSGDFAESPWFDIPVIFTYRLIVALYCIAWTIYSGFHPANRNLKWFIYLTNWSFLLVTSYFVLSTVITAVYYRGECRQGEYDIGSPEPIPLRRSRSGISRSSDIDTRDKSREETRAKSESRDSTRQKGRSQEEVKASVNPLEVMQELPMSRHHEALWVIYNIAANTALLITATNWDYSGFQVDGLIVTTQILNTVFILIETLLGTVPIRLFHVIYPMLFTIVYIMFTVVYWADGGTNTSGQPYIYSKLDYSGNPTQSIGTVLGFFFVGHPLTQLVLFIVFRRMTAKPNGVDDMVELPEIAEKDIGENLRVRLKNEVIYTYIGRVLIAVNPFKALNVYGSDAVNFYRGGEEADDMNTPKIEDRATRCTTAQMPADILNGRRRSLQVQPSSGTGMFKNIQGPKPPHLYALTNTMYQSMMMEHENQCVIISGESGAGKTVSAKHIMNFISKASGKGSEKVENIKDIIIQSNPLLEAFGNAKTTRNNNSSRFGKFMEIQFNFSGHPDGGKVSNFLLEKSRVVTLNQNERNYHVFYQLLAGCAKENRTDVGIEVTKPECYYYLNQTGVYTVDGTNDTDDYYDLVNAMTVVGFDSQTQVTILKLVSAILHLGNVQFKEESNLTVPTNDNSKLLSVDKDLLKEKLVSTVMEARWGGKVEITKKTKNAEQAQFARDALAKALYSQIFDYLVQSINEAMAKEKEEMSIGVLDIYGFEIFEKNQFEQFAINFVNEKLQQIFIELTLKTEQEEYVEEGIPWQEVKYFDNKTVCELIESKRPPGIMCTLDDVCSTMHAKTEGSEKTLMEVDYEAKGFCEKNKDVLSNDMIALMQSSEDAFVKDLFPVAVNTDSGGGRRAAKSNTAVAKIKSQAAALITKIMSCTPHYVRCIKPSESKKPLDWDEQRVLHQIKYLGLKENIRVRRAGFAFRRPFQQVLRRYGIVSPEVNNSWTGDPAEGCRVIMRESGIDPSRWKIGKTKLFLKEPNTLNELEDIKNRILEKYCVKIQGVYRTYRLRKRGFIVDTETIMFSLGGLQLRKCYKTDSTFTVKRKLHMTDINRVTVSRNDDSFFVLHAKEYDNIFECRMLPEVLNRIAVVYQLERNSELQLNVSDKVDFCIKGGDVRHIFFLEKGGSKLQTSPSKKTFTIAADVDYSCEDVKVPELQSEKRASISMFVDKVARRLSTTYGVSVPDPSTFSAVAKAIFGQSGGSVQCKKVLVDLPEGSLTSDTKEVCIQLCKARKEVVPLSDTEEIVSHLVEISPLGKPLCAFAELCLPIEGNVKAGHAQFLRWTPTQSGERANWSDVLVCDKKHRSDESQITLKFKESEAKVFTKHFGIFGIIDTSEPKAHQKSINNNVSFESANNQTQDDRPTLFQRIGNMFKRGDTQKQTSDCENSHATSPSTDPTMIPPPVSSTPALAPAPSASAPPPVPSTTAPVPLPSTLAPPSPSTASSYPPPPPPSVSTSSPSAVSLPHPPSPLSPPFSGAVPSQTSDLLPPTPSGHWVRVIYSQIT</sequence>
<keyword evidence="4 7" id="KW-0518">Myosin</keyword>
<evidence type="ECO:0000259" key="10">
    <source>
        <dbReference type="PROSITE" id="PS51456"/>
    </source>
</evidence>
<comment type="caution">
    <text evidence="12">The sequence shown here is derived from an EMBL/GenBank/DDBJ whole genome shotgun (WGS) entry which is preliminary data.</text>
</comment>
<dbReference type="Gene3D" id="3.40.850.10">
    <property type="entry name" value="Kinesin motor domain"/>
    <property type="match status" value="1"/>
</dbReference>
<keyword evidence="3 7" id="KW-0067">ATP-binding</keyword>
<dbReference type="Gene3D" id="2.60.220.30">
    <property type="match status" value="1"/>
</dbReference>
<dbReference type="GO" id="GO:0007015">
    <property type="term" value="P:actin filament organization"/>
    <property type="evidence" value="ECO:0007669"/>
    <property type="project" value="TreeGrafter"/>
</dbReference>
<evidence type="ECO:0000256" key="6">
    <source>
        <dbReference type="ARBA" id="ARBA00023203"/>
    </source>
</evidence>
<feature type="compositionally biased region" description="Pro residues" evidence="8">
    <location>
        <begin position="1434"/>
        <end position="1470"/>
    </location>
</feature>
<feature type="domain" description="TH1" evidence="11">
    <location>
        <begin position="973"/>
        <end position="1163"/>
    </location>
</feature>
<evidence type="ECO:0000313" key="13">
    <source>
        <dbReference type="Proteomes" id="UP000225706"/>
    </source>
</evidence>
<keyword evidence="13" id="KW-1185">Reference proteome</keyword>
<dbReference type="SMART" id="SM00242">
    <property type="entry name" value="MYSc"/>
    <property type="match status" value="1"/>
</dbReference>
<dbReference type="InterPro" id="IPR036961">
    <property type="entry name" value="Kinesin_motor_dom_sf"/>
</dbReference>
<keyword evidence="2 7" id="KW-0547">Nucleotide-binding</keyword>
<reference evidence="13" key="1">
    <citation type="journal article" date="2017" name="bioRxiv">
        <title>Comparative analysis of the genomes of Stylophora pistillata and Acropora digitifera provides evidence for extensive differences between species of corals.</title>
        <authorList>
            <person name="Voolstra C.R."/>
            <person name="Li Y."/>
            <person name="Liew Y.J."/>
            <person name="Baumgarten S."/>
            <person name="Zoccola D."/>
            <person name="Flot J.-F."/>
            <person name="Tambutte S."/>
            <person name="Allemand D."/>
            <person name="Aranda M."/>
        </authorList>
    </citation>
    <scope>NUCLEOTIDE SEQUENCE [LARGE SCALE GENOMIC DNA]</scope>
</reference>
<dbReference type="EMBL" id="LSMT01000068">
    <property type="protein sequence ID" value="PFX29302.1"/>
    <property type="molecule type" value="Genomic_DNA"/>
</dbReference>
<dbReference type="InterPro" id="IPR027417">
    <property type="entry name" value="P-loop_NTPase"/>
</dbReference>
<dbReference type="GO" id="GO:0005737">
    <property type="term" value="C:cytoplasm"/>
    <property type="evidence" value="ECO:0007669"/>
    <property type="project" value="TreeGrafter"/>
</dbReference>
<dbReference type="InterPro" id="IPR049352">
    <property type="entry name" value="Rost"/>
</dbReference>
<evidence type="ECO:0000256" key="5">
    <source>
        <dbReference type="ARBA" id="ARBA00023175"/>
    </source>
</evidence>
<dbReference type="GO" id="GO:0005886">
    <property type="term" value="C:plasma membrane"/>
    <property type="evidence" value="ECO:0007669"/>
    <property type="project" value="TreeGrafter"/>
</dbReference>
<dbReference type="PROSITE" id="PS51456">
    <property type="entry name" value="MYOSIN_MOTOR"/>
    <property type="match status" value="1"/>
</dbReference>
<dbReference type="GO" id="GO:0005524">
    <property type="term" value="F:ATP binding"/>
    <property type="evidence" value="ECO:0007669"/>
    <property type="project" value="UniProtKB-UniRule"/>
</dbReference>
<feature type="region of interest" description="Disordered" evidence="8">
    <location>
        <begin position="106"/>
        <end position="159"/>
    </location>
</feature>
<dbReference type="Pfam" id="PF06017">
    <property type="entry name" value="Myosin_TH1"/>
    <property type="match status" value="1"/>
</dbReference>
<evidence type="ECO:0000256" key="1">
    <source>
        <dbReference type="ARBA" id="ARBA00008314"/>
    </source>
</evidence>
<dbReference type="GO" id="GO:0006897">
    <property type="term" value="P:endocytosis"/>
    <property type="evidence" value="ECO:0007669"/>
    <property type="project" value="TreeGrafter"/>
</dbReference>
<dbReference type="Proteomes" id="UP000225706">
    <property type="component" value="Unassembled WGS sequence"/>
</dbReference>
<dbReference type="PANTHER" id="PTHR13140:SF729">
    <property type="entry name" value="UNCONVENTIONAL MYOSIN-IE"/>
    <property type="match status" value="1"/>
</dbReference>
<dbReference type="STRING" id="50429.A0A2B4SLD6"/>
<evidence type="ECO:0000256" key="7">
    <source>
        <dbReference type="PROSITE-ProRule" id="PRU00782"/>
    </source>
</evidence>
<feature type="region of interest" description="Actin-binding" evidence="7">
    <location>
        <begin position="884"/>
        <end position="906"/>
    </location>
</feature>
<keyword evidence="9" id="KW-1133">Transmembrane helix</keyword>
<evidence type="ECO:0000256" key="2">
    <source>
        <dbReference type="ARBA" id="ARBA00022741"/>
    </source>
</evidence>
<feature type="compositionally biased region" description="Basic and acidic residues" evidence="8">
    <location>
        <begin position="125"/>
        <end position="158"/>
    </location>
</feature>
<keyword evidence="5 7" id="KW-0505">Motor protein</keyword>
<feature type="compositionally biased region" description="Low complexity" evidence="8">
    <location>
        <begin position="1471"/>
        <end position="1481"/>
    </location>
</feature>
<dbReference type="Gene3D" id="1.20.5.4820">
    <property type="match status" value="1"/>
</dbReference>
<evidence type="ECO:0000259" key="11">
    <source>
        <dbReference type="PROSITE" id="PS51757"/>
    </source>
</evidence>
<dbReference type="GO" id="GO:0051015">
    <property type="term" value="F:actin filament binding"/>
    <property type="evidence" value="ECO:0007669"/>
    <property type="project" value="TreeGrafter"/>
</dbReference>
<feature type="domain" description="Myosin motor" evidence="10">
    <location>
        <begin position="311"/>
        <end position="1007"/>
    </location>
</feature>
<feature type="transmembrane region" description="Helical" evidence="9">
    <location>
        <begin position="236"/>
        <end position="255"/>
    </location>
</feature>
<keyword evidence="9" id="KW-0812">Transmembrane</keyword>
<keyword evidence="9" id="KW-0472">Membrane</keyword>
<dbReference type="GO" id="GO:0000146">
    <property type="term" value="F:microfilament motor activity"/>
    <property type="evidence" value="ECO:0007669"/>
    <property type="project" value="TreeGrafter"/>
</dbReference>
<organism evidence="12 13">
    <name type="scientific">Stylophora pistillata</name>
    <name type="common">Smooth cauliflower coral</name>
    <dbReference type="NCBI Taxonomy" id="50429"/>
    <lineage>
        <taxon>Eukaryota</taxon>
        <taxon>Metazoa</taxon>
        <taxon>Cnidaria</taxon>
        <taxon>Anthozoa</taxon>
        <taxon>Hexacorallia</taxon>
        <taxon>Scleractinia</taxon>
        <taxon>Astrocoeniina</taxon>
        <taxon>Pocilloporidae</taxon>
        <taxon>Stylophora</taxon>
    </lineage>
</organism>
<dbReference type="GO" id="GO:0016459">
    <property type="term" value="C:myosin complex"/>
    <property type="evidence" value="ECO:0007669"/>
    <property type="project" value="UniProtKB-KW"/>
</dbReference>
<feature type="transmembrane region" description="Helical" evidence="9">
    <location>
        <begin position="68"/>
        <end position="95"/>
    </location>
</feature>
<dbReference type="InterPro" id="IPR010926">
    <property type="entry name" value="Myosin_TH1"/>
</dbReference>
<dbReference type="PROSITE" id="PS51757">
    <property type="entry name" value="TH1"/>
    <property type="match status" value="1"/>
</dbReference>
<dbReference type="SUPFAM" id="SSF52540">
    <property type="entry name" value="P-loop containing nucleoside triphosphate hydrolases"/>
    <property type="match status" value="1"/>
</dbReference>
<keyword evidence="6 7" id="KW-0009">Actin-binding</keyword>
<dbReference type="Gene3D" id="1.20.58.530">
    <property type="match status" value="1"/>
</dbReference>
<dbReference type="PANTHER" id="PTHR13140">
    <property type="entry name" value="MYOSIN"/>
    <property type="match status" value="1"/>
</dbReference>
<feature type="transmembrane region" description="Helical" evidence="9">
    <location>
        <begin position="208"/>
        <end position="229"/>
    </location>
</feature>
<dbReference type="Pfam" id="PF00063">
    <property type="entry name" value="Myosin_head"/>
    <property type="match status" value="2"/>
</dbReference>
<dbReference type="Gene3D" id="1.10.10.820">
    <property type="match status" value="1"/>
</dbReference>
<evidence type="ECO:0000256" key="9">
    <source>
        <dbReference type="SAM" id="Phobius"/>
    </source>
</evidence>
<feature type="transmembrane region" description="Helical" evidence="9">
    <location>
        <begin position="281"/>
        <end position="303"/>
    </location>
</feature>
<dbReference type="GO" id="GO:0005902">
    <property type="term" value="C:microvillus"/>
    <property type="evidence" value="ECO:0007669"/>
    <property type="project" value="TreeGrafter"/>
</dbReference>
<evidence type="ECO:0000256" key="8">
    <source>
        <dbReference type="SAM" id="MobiDB-lite"/>
    </source>
</evidence>